<sequence length="217" mass="24526">MDSSCFLNAIRFFEVVGLARRSDCGSNFVGACNEIGRQLGDKEPIKRYLLSHRCEWVFNPSHASNMGGAWERMIGIARMYVSISPDVKASKLIHEVFTTLMAEVAAIINSRPLLPDCNVPGVPLNLSPNMLLTMKSSQITAPEGVINHKDLLRSHWRRVQHLSNMFWEKWRKEYITSVTREVETPQEQSVSRGHFPLKARGPPKFLAFGKGSGSYHR</sequence>
<organism evidence="1 2">
    <name type="scientific">Holothuria leucospilota</name>
    <name type="common">Black long sea cucumber</name>
    <name type="synonym">Mertensiothuria leucospilota</name>
    <dbReference type="NCBI Taxonomy" id="206669"/>
    <lineage>
        <taxon>Eukaryota</taxon>
        <taxon>Metazoa</taxon>
        <taxon>Echinodermata</taxon>
        <taxon>Eleutherozoa</taxon>
        <taxon>Echinozoa</taxon>
        <taxon>Holothuroidea</taxon>
        <taxon>Aspidochirotacea</taxon>
        <taxon>Aspidochirotida</taxon>
        <taxon>Holothuriidae</taxon>
        <taxon>Holothuria</taxon>
    </lineage>
</organism>
<dbReference type="PANTHER" id="PTHR47331">
    <property type="entry name" value="PHD-TYPE DOMAIN-CONTAINING PROTEIN"/>
    <property type="match status" value="1"/>
</dbReference>
<accession>A0A9Q1BY04</accession>
<reference evidence="1" key="1">
    <citation type="submission" date="2021-10" db="EMBL/GenBank/DDBJ databases">
        <title>Tropical sea cucumber genome reveals ecological adaptation and Cuvierian tubules defense mechanism.</title>
        <authorList>
            <person name="Chen T."/>
        </authorList>
    </citation>
    <scope>NUCLEOTIDE SEQUENCE</scope>
    <source>
        <strain evidence="1">Nanhai2018</strain>
        <tissue evidence="1">Muscle</tissue>
    </source>
</reference>
<dbReference type="Proteomes" id="UP001152320">
    <property type="component" value="Chromosome 10"/>
</dbReference>
<protein>
    <recommendedName>
        <fullName evidence="3">DUF5641 domain-containing protein</fullName>
    </recommendedName>
</protein>
<evidence type="ECO:0000313" key="1">
    <source>
        <dbReference type="EMBL" id="KAJ8035478.1"/>
    </source>
</evidence>
<dbReference type="InterPro" id="IPR036397">
    <property type="entry name" value="RNaseH_sf"/>
</dbReference>
<gene>
    <name evidence="1" type="ORF">HOLleu_22721</name>
</gene>
<comment type="caution">
    <text evidence="1">The sequence shown here is derived from an EMBL/GenBank/DDBJ whole genome shotgun (WGS) entry which is preliminary data.</text>
</comment>
<keyword evidence="2" id="KW-1185">Reference proteome</keyword>
<dbReference type="Gene3D" id="3.30.420.10">
    <property type="entry name" value="Ribonuclease H-like superfamily/Ribonuclease H"/>
    <property type="match status" value="1"/>
</dbReference>
<dbReference type="PANTHER" id="PTHR47331:SF6">
    <property type="entry name" value="DOUBLECORTIN DOMAIN-CONTAINING PROTEIN"/>
    <property type="match status" value="1"/>
</dbReference>
<dbReference type="OrthoDB" id="10068969at2759"/>
<dbReference type="AlphaFoldDB" id="A0A9Q1BY04"/>
<evidence type="ECO:0008006" key="3">
    <source>
        <dbReference type="Google" id="ProtNLM"/>
    </source>
</evidence>
<proteinExistence type="predicted"/>
<name>A0A9Q1BY04_HOLLE</name>
<evidence type="ECO:0000313" key="2">
    <source>
        <dbReference type="Proteomes" id="UP001152320"/>
    </source>
</evidence>
<dbReference type="EMBL" id="JAIZAY010000010">
    <property type="protein sequence ID" value="KAJ8035478.1"/>
    <property type="molecule type" value="Genomic_DNA"/>
</dbReference>
<dbReference type="GO" id="GO:0003676">
    <property type="term" value="F:nucleic acid binding"/>
    <property type="evidence" value="ECO:0007669"/>
    <property type="project" value="InterPro"/>
</dbReference>